<keyword evidence="5" id="KW-0479">Metal-binding</keyword>
<keyword evidence="10" id="KW-0460">Magnesium</keyword>
<evidence type="ECO:0000256" key="9">
    <source>
        <dbReference type="ARBA" id="ARBA00022840"/>
    </source>
</evidence>
<evidence type="ECO:0000256" key="10">
    <source>
        <dbReference type="ARBA" id="ARBA00022842"/>
    </source>
</evidence>
<keyword evidence="4 13" id="KW-0808">Transferase</keyword>
<comment type="similarity">
    <text evidence="2">Belongs to the ribose-phosphate pyrophosphokinase family.</text>
</comment>
<evidence type="ECO:0000256" key="7">
    <source>
        <dbReference type="ARBA" id="ARBA00022741"/>
    </source>
</evidence>
<evidence type="ECO:0000256" key="8">
    <source>
        <dbReference type="ARBA" id="ARBA00022777"/>
    </source>
</evidence>
<dbReference type="PANTHER" id="PTHR10210">
    <property type="entry name" value="RIBOSE-PHOSPHATE DIPHOSPHOKINASE FAMILY MEMBER"/>
    <property type="match status" value="1"/>
</dbReference>
<dbReference type="GO" id="GO:0006164">
    <property type="term" value="P:purine nucleotide biosynthetic process"/>
    <property type="evidence" value="ECO:0007669"/>
    <property type="project" value="TreeGrafter"/>
</dbReference>
<keyword evidence="9" id="KW-0067">ATP-binding</keyword>
<keyword evidence="6" id="KW-0545">Nucleotide biosynthesis</keyword>
<dbReference type="GO" id="GO:0005737">
    <property type="term" value="C:cytoplasm"/>
    <property type="evidence" value="ECO:0007669"/>
    <property type="project" value="UniProtKB-SubCell"/>
</dbReference>
<evidence type="ECO:0000256" key="6">
    <source>
        <dbReference type="ARBA" id="ARBA00022727"/>
    </source>
</evidence>
<dbReference type="NCBIfam" id="TIGR01251">
    <property type="entry name" value="ribP_PPkin"/>
    <property type="match status" value="1"/>
</dbReference>
<dbReference type="EMBL" id="JANBTW010000004">
    <property type="protein sequence ID" value="KAJ2680546.1"/>
    <property type="molecule type" value="Genomic_DNA"/>
</dbReference>
<reference evidence="13" key="1">
    <citation type="submission" date="2022-07" db="EMBL/GenBank/DDBJ databases">
        <title>Phylogenomic reconstructions and comparative analyses of Kickxellomycotina fungi.</title>
        <authorList>
            <person name="Reynolds N.K."/>
            <person name="Stajich J.E."/>
            <person name="Barry K."/>
            <person name="Grigoriev I.V."/>
            <person name="Crous P."/>
            <person name="Smith M.E."/>
        </authorList>
    </citation>
    <scope>NUCLEOTIDE SEQUENCE</scope>
    <source>
        <strain evidence="13">NRRL 3115</strain>
    </source>
</reference>
<comment type="subcellular location">
    <subcellularLocation>
        <location evidence="1">Cytoplasm</location>
    </subcellularLocation>
</comment>
<dbReference type="InterPro" id="IPR005946">
    <property type="entry name" value="Rib-P_diPkinase"/>
</dbReference>
<dbReference type="GO" id="GO:0004749">
    <property type="term" value="F:ribose phosphate diphosphokinase activity"/>
    <property type="evidence" value="ECO:0007669"/>
    <property type="project" value="UniProtKB-EC"/>
</dbReference>
<evidence type="ECO:0000256" key="4">
    <source>
        <dbReference type="ARBA" id="ARBA00022679"/>
    </source>
</evidence>
<dbReference type="FunFam" id="3.40.50.2020:FF:000014">
    <property type="entry name" value="Ribose-phosphate pyrophosphokinase 1"/>
    <property type="match status" value="1"/>
</dbReference>
<dbReference type="GO" id="GO:0002189">
    <property type="term" value="C:ribose phosphate diphosphokinase complex"/>
    <property type="evidence" value="ECO:0007669"/>
    <property type="project" value="TreeGrafter"/>
</dbReference>
<dbReference type="GO" id="GO:0005524">
    <property type="term" value="F:ATP binding"/>
    <property type="evidence" value="ECO:0007669"/>
    <property type="project" value="UniProtKB-KW"/>
</dbReference>
<dbReference type="InterPro" id="IPR029099">
    <property type="entry name" value="Pribosyltran_N"/>
</dbReference>
<dbReference type="AlphaFoldDB" id="A0A9W8GDY3"/>
<comment type="caution">
    <text evidence="13">The sequence shown here is derived from an EMBL/GenBank/DDBJ whole genome shotgun (WGS) entry which is preliminary data.</text>
</comment>
<comment type="catalytic activity">
    <reaction evidence="11">
        <text>D-ribose 5-phosphate + ATP = 5-phospho-alpha-D-ribose 1-diphosphate + AMP + H(+)</text>
        <dbReference type="Rhea" id="RHEA:15609"/>
        <dbReference type="ChEBI" id="CHEBI:15378"/>
        <dbReference type="ChEBI" id="CHEBI:30616"/>
        <dbReference type="ChEBI" id="CHEBI:58017"/>
        <dbReference type="ChEBI" id="CHEBI:78346"/>
        <dbReference type="ChEBI" id="CHEBI:456215"/>
        <dbReference type="EC" id="2.7.6.1"/>
    </reaction>
</comment>
<evidence type="ECO:0000256" key="2">
    <source>
        <dbReference type="ARBA" id="ARBA00006478"/>
    </source>
</evidence>
<evidence type="ECO:0000256" key="1">
    <source>
        <dbReference type="ARBA" id="ARBA00004496"/>
    </source>
</evidence>
<evidence type="ECO:0000256" key="11">
    <source>
        <dbReference type="ARBA" id="ARBA00049535"/>
    </source>
</evidence>
<keyword evidence="8" id="KW-0418">Kinase</keyword>
<dbReference type="SMART" id="SM01400">
    <property type="entry name" value="Pribosyltran_N"/>
    <property type="match status" value="1"/>
</dbReference>
<protein>
    <recommendedName>
        <fullName evidence="3">ribose-phosphate diphosphokinase</fullName>
        <ecNumber evidence="3">2.7.6.1</ecNumber>
    </recommendedName>
</protein>
<organism evidence="13 14">
    <name type="scientific">Coemansia spiralis</name>
    <dbReference type="NCBI Taxonomy" id="417178"/>
    <lineage>
        <taxon>Eukaryota</taxon>
        <taxon>Fungi</taxon>
        <taxon>Fungi incertae sedis</taxon>
        <taxon>Zoopagomycota</taxon>
        <taxon>Kickxellomycotina</taxon>
        <taxon>Kickxellomycetes</taxon>
        <taxon>Kickxellales</taxon>
        <taxon>Kickxellaceae</taxon>
        <taxon>Coemansia</taxon>
    </lineage>
</organism>
<dbReference type="GO" id="GO:0006015">
    <property type="term" value="P:5-phosphoribose 1-diphosphate biosynthetic process"/>
    <property type="evidence" value="ECO:0007669"/>
    <property type="project" value="TreeGrafter"/>
</dbReference>
<evidence type="ECO:0000259" key="12">
    <source>
        <dbReference type="Pfam" id="PF13793"/>
    </source>
</evidence>
<gene>
    <name evidence="13" type="primary">PRS5</name>
    <name evidence="13" type="ORF">GGI25_000519</name>
</gene>
<dbReference type="InterPro" id="IPR029057">
    <property type="entry name" value="PRTase-like"/>
</dbReference>
<dbReference type="GO" id="GO:0000287">
    <property type="term" value="F:magnesium ion binding"/>
    <property type="evidence" value="ECO:0007669"/>
    <property type="project" value="InterPro"/>
</dbReference>
<feature type="domain" description="Ribose-phosphate pyrophosphokinase N-terminal" evidence="12">
    <location>
        <begin position="4"/>
        <end position="118"/>
    </location>
</feature>
<dbReference type="GO" id="GO:0016301">
    <property type="term" value="F:kinase activity"/>
    <property type="evidence" value="ECO:0007669"/>
    <property type="project" value="UniProtKB-KW"/>
</dbReference>
<dbReference type="InterPro" id="IPR000836">
    <property type="entry name" value="PRTase_dom"/>
</dbReference>
<dbReference type="Proteomes" id="UP001151518">
    <property type="component" value="Unassembled WGS sequence"/>
</dbReference>
<dbReference type="PANTHER" id="PTHR10210:SF36">
    <property type="entry name" value="RIBOSE-PHOSPHATE PYROPHOSPHOKINASE 5"/>
    <property type="match status" value="1"/>
</dbReference>
<dbReference type="EC" id="2.7.6.1" evidence="3"/>
<sequence>MKNIVLLTGSSHLKLAQRISESLGVELSLCKLGKFSNQETSVEIKASVREKHVYIIQSGCGRVNDNLIELLILIQACRMGSAKRITVVTPLFPYSRQSEKSQKKRLPQHQIGSEIMSSLAQASGETSSHQSLPQGAFAQSFMGMSVAEGGYRQWCARAGTLVANLLQAAGTDHLIAMDLHDPQYQGFFQIPVDLIYAEPCIIQWIRSEIPNWRQAVVVSPDAGGAKRATSICNRLNLDFALIHKEDVGSTKESMGLVGEVGGRPAIILDDMIDSGSTIGLASEILKRHGATEIYAIAVHGVFSGPALEIISRSPVTTVACTNTVPQEEFRNQCSKLRTIDIAPMLAEIIRRTFYGESVTQLFVHDDQL</sequence>
<dbReference type="OrthoDB" id="413572at2759"/>
<dbReference type="Gene3D" id="3.40.50.2020">
    <property type="match status" value="3"/>
</dbReference>
<dbReference type="SUPFAM" id="SSF53271">
    <property type="entry name" value="PRTase-like"/>
    <property type="match status" value="1"/>
</dbReference>
<dbReference type="Pfam" id="PF13793">
    <property type="entry name" value="Pribosyltran_N"/>
    <property type="match status" value="1"/>
</dbReference>
<evidence type="ECO:0000313" key="13">
    <source>
        <dbReference type="EMBL" id="KAJ2680546.1"/>
    </source>
</evidence>
<evidence type="ECO:0000256" key="3">
    <source>
        <dbReference type="ARBA" id="ARBA00013247"/>
    </source>
</evidence>
<keyword evidence="7" id="KW-0547">Nucleotide-binding</keyword>
<dbReference type="CDD" id="cd06223">
    <property type="entry name" value="PRTases_typeI"/>
    <property type="match status" value="1"/>
</dbReference>
<evidence type="ECO:0000313" key="14">
    <source>
        <dbReference type="Proteomes" id="UP001151518"/>
    </source>
</evidence>
<proteinExistence type="inferred from homology"/>
<evidence type="ECO:0000256" key="5">
    <source>
        <dbReference type="ARBA" id="ARBA00022723"/>
    </source>
</evidence>
<dbReference type="Pfam" id="PF14572">
    <property type="entry name" value="Pribosyl_synth"/>
    <property type="match status" value="1"/>
</dbReference>
<dbReference type="FunFam" id="3.40.50.2020:FF:000005">
    <property type="entry name" value="Ribose-phosphate pyrophosphokinase 1"/>
    <property type="match status" value="1"/>
</dbReference>
<accession>A0A9W8GDY3</accession>
<name>A0A9W8GDY3_9FUNG</name>